<dbReference type="EMBL" id="SJZB01000046">
    <property type="protein sequence ID" value="TCJ11925.1"/>
    <property type="molecule type" value="Genomic_DNA"/>
</dbReference>
<organism evidence="1 2">
    <name type="scientific">Parasulfuritortus cantonensis</name>
    <dbReference type="NCBI Taxonomy" id="2528202"/>
    <lineage>
        <taxon>Bacteria</taxon>
        <taxon>Pseudomonadati</taxon>
        <taxon>Pseudomonadota</taxon>
        <taxon>Betaproteobacteria</taxon>
        <taxon>Nitrosomonadales</taxon>
        <taxon>Thiobacillaceae</taxon>
        <taxon>Parasulfuritortus</taxon>
    </lineage>
</organism>
<accession>A0A4R1B728</accession>
<proteinExistence type="predicted"/>
<name>A0A4R1B728_9PROT</name>
<dbReference type="AlphaFoldDB" id="A0A4R1B728"/>
<keyword evidence="2" id="KW-1185">Reference proteome</keyword>
<reference evidence="1 2" key="1">
    <citation type="submission" date="2019-03" db="EMBL/GenBank/DDBJ databases">
        <title>Genome sequence of Thiobacillaceae bacterium LSR1, a sulfur-oxidizing bacterium isolated from freshwater sediment.</title>
        <authorList>
            <person name="Li S."/>
        </authorList>
    </citation>
    <scope>NUCLEOTIDE SEQUENCE [LARGE SCALE GENOMIC DNA]</scope>
    <source>
        <strain evidence="1 2">LSR1</strain>
    </source>
</reference>
<dbReference type="RefSeq" id="WP_131448349.1">
    <property type="nucleotide sequence ID" value="NZ_SJZB01000046.1"/>
</dbReference>
<comment type="caution">
    <text evidence="1">The sequence shown here is derived from an EMBL/GenBank/DDBJ whole genome shotgun (WGS) entry which is preliminary data.</text>
</comment>
<dbReference type="Proteomes" id="UP000295443">
    <property type="component" value="Unassembled WGS sequence"/>
</dbReference>
<gene>
    <name evidence="1" type="ORF">EZJ19_13230</name>
</gene>
<evidence type="ECO:0000313" key="2">
    <source>
        <dbReference type="Proteomes" id="UP000295443"/>
    </source>
</evidence>
<evidence type="ECO:0000313" key="1">
    <source>
        <dbReference type="EMBL" id="TCJ11925.1"/>
    </source>
</evidence>
<protein>
    <submittedName>
        <fullName evidence="1">Uncharacterized protein</fullName>
    </submittedName>
</protein>
<sequence>MTASQAAAGPVLRAPVRYHFDQELVRHRVAPILGLAGEKDMDTVLYLALVELHKLYPSVPDYELEGLLQDIIRQAGRS</sequence>